<keyword evidence="2" id="KW-1185">Reference proteome</keyword>
<evidence type="ECO:0000313" key="2">
    <source>
        <dbReference type="Proteomes" id="UP000663203"/>
    </source>
</evidence>
<dbReference type="InterPro" id="IPR046882">
    <property type="entry name" value="Sp-DndD"/>
</dbReference>
<proteinExistence type="predicted"/>
<dbReference type="Pfam" id="PF20306">
    <property type="entry name" value="Sp-DndD"/>
    <property type="match status" value="1"/>
</dbReference>
<sequence length="61" mass="7122">MQDSVSNDELRTLIQEKAEEHNLPPELLLEIYEAEREVVNMDRRGSILKDVRALLEDEVDN</sequence>
<dbReference type="Proteomes" id="UP000663203">
    <property type="component" value="Chromosome"/>
</dbReference>
<accession>A0A8A2VST7</accession>
<dbReference type="RefSeq" id="WP_207290813.1">
    <property type="nucleotide sequence ID" value="NZ_CP071462.1"/>
</dbReference>
<evidence type="ECO:0000313" key="1">
    <source>
        <dbReference type="EMBL" id="QSX01099.1"/>
    </source>
</evidence>
<dbReference type="AlphaFoldDB" id="A0A8A2VST7"/>
<name>A0A8A2VST7_9EURY</name>
<dbReference type="GeneID" id="63187469"/>
<dbReference type="EMBL" id="CP071462">
    <property type="protein sequence ID" value="QSX01099.1"/>
    <property type="molecule type" value="Genomic_DNA"/>
</dbReference>
<reference evidence="1 2" key="1">
    <citation type="submission" date="2021-03" db="EMBL/GenBank/DDBJ databases">
        <title>Haloterrigena longa sp. nov. and Haloterrigena limicola sp. nov., extremely halophilic archaea isolated from a salt lake.</title>
        <authorList>
            <person name="Henglin C."/>
        </authorList>
    </citation>
    <scope>NUCLEOTIDE SEQUENCE [LARGE SCALE GENOMIC DNA]</scope>
    <source>
        <strain evidence="1 2">KZCA68</strain>
    </source>
</reference>
<organism evidence="1 2">
    <name type="scientific">Haloterrigena alkaliphila</name>
    <dbReference type="NCBI Taxonomy" id="2816475"/>
    <lineage>
        <taxon>Archaea</taxon>
        <taxon>Methanobacteriati</taxon>
        <taxon>Methanobacteriota</taxon>
        <taxon>Stenosarchaea group</taxon>
        <taxon>Halobacteria</taxon>
        <taxon>Halobacteriales</taxon>
        <taxon>Natrialbaceae</taxon>
        <taxon>Haloterrigena</taxon>
    </lineage>
</organism>
<dbReference type="KEGG" id="hakz:J0X25_09150"/>
<gene>
    <name evidence="1" type="ORF">J0X25_09150</name>
</gene>
<protein>
    <submittedName>
        <fullName evidence="1">Uncharacterized protein</fullName>
    </submittedName>
</protein>